<keyword evidence="8" id="KW-1185">Reference proteome</keyword>
<evidence type="ECO:0000313" key="7">
    <source>
        <dbReference type="EMBL" id="KAJ3789933.1"/>
    </source>
</evidence>
<dbReference type="GO" id="GO:0003735">
    <property type="term" value="F:structural constituent of ribosome"/>
    <property type="evidence" value="ECO:0007669"/>
    <property type="project" value="InterPro"/>
</dbReference>
<keyword evidence="2" id="KW-0689">Ribosomal protein</keyword>
<protein>
    <recommendedName>
        <fullName evidence="4">Large ribosomal subunit protein uL30m</fullName>
    </recommendedName>
</protein>
<name>A0AA38NRS9_9AGAR</name>
<feature type="region of interest" description="Disordered" evidence="5">
    <location>
        <begin position="17"/>
        <end position="42"/>
    </location>
</feature>
<dbReference type="InterPro" id="IPR036919">
    <property type="entry name" value="Ribo_uL30_ferredoxin-like_sf"/>
</dbReference>
<organism evidence="7 8">
    <name type="scientific">Lentinula aff. detonsa</name>
    <dbReference type="NCBI Taxonomy" id="2804958"/>
    <lineage>
        <taxon>Eukaryota</taxon>
        <taxon>Fungi</taxon>
        <taxon>Dikarya</taxon>
        <taxon>Basidiomycota</taxon>
        <taxon>Agaricomycotina</taxon>
        <taxon>Agaricomycetes</taxon>
        <taxon>Agaricomycetidae</taxon>
        <taxon>Agaricales</taxon>
        <taxon>Marasmiineae</taxon>
        <taxon>Omphalotaceae</taxon>
        <taxon>Lentinula</taxon>
    </lineage>
</organism>
<proteinExistence type="inferred from homology"/>
<evidence type="ECO:0000256" key="5">
    <source>
        <dbReference type="SAM" id="MobiDB-lite"/>
    </source>
</evidence>
<comment type="caution">
    <text evidence="7">The sequence shown here is derived from an EMBL/GenBank/DDBJ whole genome shotgun (WGS) entry which is preliminary data.</text>
</comment>
<dbReference type="PANTHER" id="PTHR15892">
    <property type="entry name" value="MITOCHONDRIAL RIBOSOMAL PROTEIN L30"/>
    <property type="match status" value="1"/>
</dbReference>
<dbReference type="PANTHER" id="PTHR15892:SF2">
    <property type="entry name" value="LARGE RIBOSOMAL SUBUNIT PROTEIN UL30M"/>
    <property type="match status" value="1"/>
</dbReference>
<dbReference type="InterPro" id="IPR005996">
    <property type="entry name" value="Ribosomal_uL30_bac-type"/>
</dbReference>
<dbReference type="EMBL" id="MU793254">
    <property type="protein sequence ID" value="KAJ3789933.1"/>
    <property type="molecule type" value="Genomic_DNA"/>
</dbReference>
<dbReference type="SUPFAM" id="SSF55129">
    <property type="entry name" value="Ribosomal protein L30p/L7e"/>
    <property type="match status" value="1"/>
</dbReference>
<evidence type="ECO:0000256" key="2">
    <source>
        <dbReference type="ARBA" id="ARBA00022980"/>
    </source>
</evidence>
<keyword evidence="3" id="KW-0687">Ribonucleoprotein</keyword>
<dbReference type="GO" id="GO:0006412">
    <property type="term" value="P:translation"/>
    <property type="evidence" value="ECO:0007669"/>
    <property type="project" value="InterPro"/>
</dbReference>
<dbReference type="GO" id="GO:0005739">
    <property type="term" value="C:mitochondrion"/>
    <property type="evidence" value="ECO:0007669"/>
    <property type="project" value="TreeGrafter"/>
</dbReference>
<reference evidence="7" key="1">
    <citation type="submission" date="2022-08" db="EMBL/GenBank/DDBJ databases">
        <authorList>
            <consortium name="DOE Joint Genome Institute"/>
            <person name="Min B."/>
            <person name="Riley R."/>
            <person name="Sierra-Patev S."/>
            <person name="Naranjo-Ortiz M."/>
            <person name="Looney B."/>
            <person name="Konkel Z."/>
            <person name="Slot J.C."/>
            <person name="Sakamoto Y."/>
            <person name="Steenwyk J.L."/>
            <person name="Rokas A."/>
            <person name="Carro J."/>
            <person name="Camarero S."/>
            <person name="Ferreira P."/>
            <person name="Molpeceres G."/>
            <person name="Ruiz-Duenas F.J."/>
            <person name="Serrano A."/>
            <person name="Henrissat B."/>
            <person name="Drula E."/>
            <person name="Hughes K.W."/>
            <person name="Mata J.L."/>
            <person name="Ishikawa N.K."/>
            <person name="Vargas-Isla R."/>
            <person name="Ushijima S."/>
            <person name="Smith C.A."/>
            <person name="Ahrendt S."/>
            <person name="Andreopoulos W."/>
            <person name="He G."/>
            <person name="Labutti K."/>
            <person name="Lipzen A."/>
            <person name="Ng V."/>
            <person name="Sandor L."/>
            <person name="Barry K."/>
            <person name="Martinez A.T."/>
            <person name="Xiao Y."/>
            <person name="Gibbons J.G."/>
            <person name="Terashima K."/>
            <person name="Hibbett D.S."/>
            <person name="Grigoriev I.V."/>
        </authorList>
    </citation>
    <scope>NUCLEOTIDE SEQUENCE</scope>
    <source>
        <strain evidence="7">TFB10291</strain>
    </source>
</reference>
<dbReference type="Proteomes" id="UP001163798">
    <property type="component" value="Unassembled WGS sequence"/>
</dbReference>
<evidence type="ECO:0000256" key="4">
    <source>
        <dbReference type="ARBA" id="ARBA00035281"/>
    </source>
</evidence>
<evidence type="ECO:0000256" key="1">
    <source>
        <dbReference type="ARBA" id="ARBA00007594"/>
    </source>
</evidence>
<evidence type="ECO:0000313" key="8">
    <source>
        <dbReference type="Proteomes" id="UP001163798"/>
    </source>
</evidence>
<dbReference type="Gene3D" id="3.30.1390.20">
    <property type="entry name" value="Ribosomal protein L30, ferredoxin-like fold domain"/>
    <property type="match status" value="1"/>
</dbReference>
<comment type="similarity">
    <text evidence="1">Belongs to the universal ribosomal protein uL30 family.</text>
</comment>
<dbReference type="Pfam" id="PF00327">
    <property type="entry name" value="Ribosomal_L30"/>
    <property type="match status" value="1"/>
</dbReference>
<evidence type="ECO:0000256" key="3">
    <source>
        <dbReference type="ARBA" id="ARBA00023274"/>
    </source>
</evidence>
<accession>A0AA38NRS9</accession>
<dbReference type="AlphaFoldDB" id="A0AA38NRS9"/>
<feature type="domain" description="Large ribosomal subunit protein uL30-like ferredoxin-like fold" evidence="6">
    <location>
        <begin position="46"/>
        <end position="96"/>
    </location>
</feature>
<dbReference type="GO" id="GO:0015934">
    <property type="term" value="C:large ribosomal subunit"/>
    <property type="evidence" value="ECO:0007669"/>
    <property type="project" value="InterPro"/>
</dbReference>
<dbReference type="InterPro" id="IPR016082">
    <property type="entry name" value="Ribosomal_uL30_ferredoxin-like"/>
</dbReference>
<sequence length="141" mass="15869">MISRWVLLSNAKRRISTPTRRVIHTPTPSSLAPPPPPTSTPQTTHYKITLRRSAISLGSRIQDTLVSLGIHRRFQTVYHRHGAEVAGKILKVKELVEVENVEEGMVRTKEEMGRERKARRGYRVVSGGGVGGDGERRRRVI</sequence>
<gene>
    <name evidence="7" type="ORF">GGU10DRAFT_9566</name>
</gene>
<evidence type="ECO:0000259" key="6">
    <source>
        <dbReference type="Pfam" id="PF00327"/>
    </source>
</evidence>